<dbReference type="SUPFAM" id="SSF48371">
    <property type="entry name" value="ARM repeat"/>
    <property type="match status" value="1"/>
</dbReference>
<sequence>MEHASEAADDVDGDTITPRLLDALLSGADSKQLQEDFLAWTISDGPKLLAALGGLRFPTLPEGSQDQPRSLVGPLSELLDSAKKHAPVQGTLQTLPPLTARQVTSRISLFFTSLVSRLIASRKCLSDQLLQLLAELQMLSGTPLRSLRQASVAAALGALQALLAEAAVAFATVAELEGQQATLLEPGEPKAAPAAARLARLCCAVNEVKTKAVQLDAQAKKMQETVLLPRLHDTAPAVRRLSLNALGRMMNLGLLWWPERVLRSLCDPATEVRVQAVELVGAWFEGSDDHAAEAPEAARWLAERSRDTEPRVAALAVRQLRRAALASQLSDSNFEQVSMLSLTAPDSHGLLRAEAALFVEQHLLPDPGLGIAVKRGEEADAEDIERHFTTEHGLIAVADFLTSYLKDHLLHLSRRFVEALWVRTDCFRRWAALADLCLLGEGQGAARGVPCLPNRQRLALLFVLDGALHCAEAPKDATEALLPRLPRLFELFASEEGSFPDVLASITRRMICSACRPGESEVPLPRALLVPVVTALKKSRSKRCGQADLAEALATWAHRSSEVQAATSQLVRDLYSSLEAQMPRPGAALTRHPPSLGDCATLSPLLALGRRGVDLWSLDKTGCSNNILRSTVHVLEAFNNQVPGGQPGELSVQRASELIELMVLLSTWRARQLTLSENGKESGGFLMCCNLARACCAKVMGGERHLMLRFQAFSGFLLLLQLEYLGHKENSGLPTVTEEHLLALDAAFQAFYSGRATNCNWRQPSEALAGREVTSCRWLLDRYLQDGDDLEIPAEAQAMVAASASRMLAECEHEAVYTSKAAERLLRELENMDSGDLEKASDLQLAALHLLRRLRRDGGRHARDACQGYQLQFRAAACHAKEKGVAAGLQLASMLIHLSLPHIIPGSRAATQLGKGLALALKGYLEADLVGGDLEVLVPWLRDPCCPLPGSTAQKLATGLASDYGLLGQSITAHPQKRPRPWRLKAAQGVWPLVTALQGLTSGLRHSKSWRDKMQQTARRRLRRRKDTAASAPNVSADGWLTPLEKKIGTSADAPPTPAPVAKRKRELDNQPRPPASGTKRQWRLRDDG</sequence>
<organism evidence="2 3">
    <name type="scientific">Durusdinium trenchii</name>
    <dbReference type="NCBI Taxonomy" id="1381693"/>
    <lineage>
        <taxon>Eukaryota</taxon>
        <taxon>Sar</taxon>
        <taxon>Alveolata</taxon>
        <taxon>Dinophyceae</taxon>
        <taxon>Suessiales</taxon>
        <taxon>Symbiodiniaceae</taxon>
        <taxon>Durusdinium</taxon>
    </lineage>
</organism>
<evidence type="ECO:0000313" key="3">
    <source>
        <dbReference type="Proteomes" id="UP001642484"/>
    </source>
</evidence>
<keyword evidence="3" id="KW-1185">Reference proteome</keyword>
<reference evidence="2 3" key="1">
    <citation type="submission" date="2024-02" db="EMBL/GenBank/DDBJ databases">
        <authorList>
            <person name="Chen Y."/>
            <person name="Shah S."/>
            <person name="Dougan E. K."/>
            <person name="Thang M."/>
            <person name="Chan C."/>
        </authorList>
    </citation>
    <scope>NUCLEOTIDE SEQUENCE [LARGE SCALE GENOMIC DNA]</scope>
</reference>
<accession>A0ABP0RGD2</accession>
<dbReference type="InterPro" id="IPR016024">
    <property type="entry name" value="ARM-type_fold"/>
</dbReference>
<protein>
    <recommendedName>
        <fullName evidence="4">Condensin complex subunit 1</fullName>
    </recommendedName>
</protein>
<comment type="caution">
    <text evidence="2">The sequence shown here is derived from an EMBL/GenBank/DDBJ whole genome shotgun (WGS) entry which is preliminary data.</text>
</comment>
<name>A0ABP0RGD2_9DINO</name>
<evidence type="ECO:0000256" key="1">
    <source>
        <dbReference type="SAM" id="MobiDB-lite"/>
    </source>
</evidence>
<dbReference type="EMBL" id="CAXAMN010025918">
    <property type="protein sequence ID" value="CAK9099199.1"/>
    <property type="molecule type" value="Genomic_DNA"/>
</dbReference>
<proteinExistence type="predicted"/>
<dbReference type="Proteomes" id="UP001642484">
    <property type="component" value="Unassembled WGS sequence"/>
</dbReference>
<evidence type="ECO:0000313" key="2">
    <source>
        <dbReference type="EMBL" id="CAK9099199.1"/>
    </source>
</evidence>
<evidence type="ECO:0008006" key="4">
    <source>
        <dbReference type="Google" id="ProtNLM"/>
    </source>
</evidence>
<gene>
    <name evidence="2" type="ORF">CCMP2556_LOCUS46954</name>
</gene>
<feature type="region of interest" description="Disordered" evidence="1">
    <location>
        <begin position="1005"/>
        <end position="1089"/>
    </location>
</feature>